<organism evidence="1 2">
    <name type="scientific">Candidatus Methanofishera endochildressiae</name>
    <dbReference type="NCBI Taxonomy" id="2738884"/>
    <lineage>
        <taxon>Bacteria</taxon>
        <taxon>Pseudomonadati</taxon>
        <taxon>Pseudomonadota</taxon>
        <taxon>Gammaproteobacteria</taxon>
        <taxon>Candidatus Methanofishera</taxon>
    </lineage>
</organism>
<proteinExistence type="predicted"/>
<dbReference type="Pfam" id="PF11294">
    <property type="entry name" value="DUF3095"/>
    <property type="match status" value="1"/>
</dbReference>
<evidence type="ECO:0000313" key="2">
    <source>
        <dbReference type="Proteomes" id="UP000537890"/>
    </source>
</evidence>
<protein>
    <submittedName>
        <fullName evidence="1">DUF3095 family protein</fullName>
    </submittedName>
</protein>
<name>A0A7Z0SDN9_9GAMM</name>
<reference evidence="1 2" key="1">
    <citation type="submission" date="2020-05" db="EMBL/GenBank/DDBJ databases">
        <title>Horizontal transmission and recombination maintain forever young bacterial symbiont genomes.</title>
        <authorList>
            <person name="Russell S.L."/>
            <person name="Pepper-Tunick E."/>
            <person name="Svedberg J."/>
            <person name="Byrne A."/>
            <person name="Ruelas Castillo J."/>
            <person name="Vollmers C."/>
            <person name="Beinart R.A."/>
            <person name="Corbett-Detig R."/>
        </authorList>
    </citation>
    <scope>NUCLEOTIDE SEQUENCE [LARGE SCALE GENOMIC DNA]</scope>
    <source>
        <strain evidence="1">4727-3</strain>
    </source>
</reference>
<dbReference type="Proteomes" id="UP000537890">
    <property type="component" value="Unassembled WGS sequence"/>
</dbReference>
<evidence type="ECO:0000313" key="1">
    <source>
        <dbReference type="EMBL" id="NYT46897.1"/>
    </source>
</evidence>
<gene>
    <name evidence="1" type="ORF">H0A75_03965</name>
</gene>
<sequence>MVKDAPQGLYCIAAGGSASYADYSGFECRWKDIPSPYDETDSLLVMSVANTMAESVKIYLGLTG</sequence>
<accession>A0A7Z0SDN9</accession>
<dbReference type="AlphaFoldDB" id="A0A7Z0SDN9"/>
<comment type="caution">
    <text evidence="1">The sequence shown here is derived from an EMBL/GenBank/DDBJ whole genome shotgun (WGS) entry which is preliminary data.</text>
</comment>
<dbReference type="EMBL" id="JACCHS010000054">
    <property type="protein sequence ID" value="NYT46897.1"/>
    <property type="molecule type" value="Genomic_DNA"/>
</dbReference>
<dbReference type="InterPro" id="IPR021445">
    <property type="entry name" value="DUF3095"/>
</dbReference>